<name>B9RJW7_RICCO</name>
<dbReference type="Gene3D" id="2.30.30.140">
    <property type="match status" value="1"/>
</dbReference>
<evidence type="ECO:0000256" key="1">
    <source>
        <dbReference type="SAM" id="MobiDB-lite"/>
    </source>
</evidence>
<organism evidence="3 4">
    <name type="scientific">Ricinus communis</name>
    <name type="common">Castor bean</name>
    <dbReference type="NCBI Taxonomy" id="3988"/>
    <lineage>
        <taxon>Eukaryota</taxon>
        <taxon>Viridiplantae</taxon>
        <taxon>Streptophyta</taxon>
        <taxon>Embryophyta</taxon>
        <taxon>Tracheophyta</taxon>
        <taxon>Spermatophyta</taxon>
        <taxon>Magnoliopsida</taxon>
        <taxon>eudicotyledons</taxon>
        <taxon>Gunneridae</taxon>
        <taxon>Pentapetalae</taxon>
        <taxon>rosids</taxon>
        <taxon>fabids</taxon>
        <taxon>Malpighiales</taxon>
        <taxon>Euphorbiaceae</taxon>
        <taxon>Acalyphoideae</taxon>
        <taxon>Acalypheae</taxon>
        <taxon>Ricinus</taxon>
    </lineage>
</organism>
<keyword evidence="4" id="KW-1185">Reference proteome</keyword>
<dbReference type="EMBL" id="EQ973783">
    <property type="protein sequence ID" value="EEF48619.1"/>
    <property type="molecule type" value="Genomic_DNA"/>
</dbReference>
<dbReference type="Pfam" id="PF00855">
    <property type="entry name" value="PWWP"/>
    <property type="match status" value="1"/>
</dbReference>
<dbReference type="AlphaFoldDB" id="B9RJW7"/>
<feature type="compositionally biased region" description="Basic and acidic residues" evidence="1">
    <location>
        <begin position="129"/>
        <end position="139"/>
    </location>
</feature>
<accession>B9RJW7</accession>
<reference evidence="4" key="1">
    <citation type="journal article" date="2010" name="Nat. Biotechnol.">
        <title>Draft genome sequence of the oilseed species Ricinus communis.</title>
        <authorList>
            <person name="Chan A.P."/>
            <person name="Crabtree J."/>
            <person name="Zhao Q."/>
            <person name="Lorenzi H."/>
            <person name="Orvis J."/>
            <person name="Puiu D."/>
            <person name="Melake-Berhan A."/>
            <person name="Jones K.M."/>
            <person name="Redman J."/>
            <person name="Chen G."/>
            <person name="Cahoon E.B."/>
            <person name="Gedil M."/>
            <person name="Stanke M."/>
            <person name="Haas B.J."/>
            <person name="Wortman J.R."/>
            <person name="Fraser-Liggett C.M."/>
            <person name="Ravel J."/>
            <person name="Rabinowicz P.D."/>
        </authorList>
    </citation>
    <scope>NUCLEOTIDE SEQUENCE [LARGE SCALE GENOMIC DNA]</scope>
    <source>
        <strain evidence="4">cv. Hale</strain>
    </source>
</reference>
<dbReference type="SUPFAM" id="SSF63748">
    <property type="entry name" value="Tudor/PWWP/MBT"/>
    <property type="match status" value="1"/>
</dbReference>
<dbReference type="InterPro" id="IPR000313">
    <property type="entry name" value="PWWP_dom"/>
</dbReference>
<evidence type="ECO:0000313" key="3">
    <source>
        <dbReference type="EMBL" id="EEF48619.1"/>
    </source>
</evidence>
<protein>
    <recommendedName>
        <fullName evidence="2">PWWP domain-containing protein</fullName>
    </recommendedName>
</protein>
<dbReference type="PROSITE" id="PS50812">
    <property type="entry name" value="PWWP"/>
    <property type="match status" value="1"/>
</dbReference>
<feature type="domain" description="PWWP" evidence="2">
    <location>
        <begin position="33"/>
        <end position="88"/>
    </location>
</feature>
<feature type="region of interest" description="Disordered" evidence="1">
    <location>
        <begin position="113"/>
        <end position="193"/>
    </location>
</feature>
<dbReference type="eggNOG" id="ENOG502S57X">
    <property type="taxonomic scope" value="Eukaryota"/>
</dbReference>
<dbReference type="InParanoid" id="B9RJW7"/>
<dbReference type="OrthoDB" id="641149at2759"/>
<evidence type="ECO:0000313" key="4">
    <source>
        <dbReference type="Proteomes" id="UP000008311"/>
    </source>
</evidence>
<proteinExistence type="predicted"/>
<sequence length="216" mass="24388">MEGKICTSSQTHDNHDDDVKEVAAENLDKEPSIGDVIWIKLPRSLWWPAVVVGNNFDKGNKSGDRLTGNVRVRLYGSYKYMSVDPFKWHFEFQIILKQNNGCYQEIFRKSLEQDQSGSKSGQVKRKVSKSKDIEKPEHHGIKRKLKLGSPNTKKNSKRKSSKQDDTPKKNKLNTPTSDKALSGRSQELSARRTKVMQSLGLIAPSGSPFRKIDASS</sequence>
<dbReference type="Proteomes" id="UP000008311">
    <property type="component" value="Unassembled WGS sequence"/>
</dbReference>
<dbReference type="STRING" id="3988.B9RJW7"/>
<feature type="compositionally biased region" description="Polar residues" evidence="1">
    <location>
        <begin position="172"/>
        <end position="188"/>
    </location>
</feature>
<gene>
    <name evidence="3" type="ORF">RCOM_1039390</name>
</gene>
<evidence type="ECO:0000259" key="2">
    <source>
        <dbReference type="PROSITE" id="PS50812"/>
    </source>
</evidence>
<dbReference type="CDD" id="cd05162">
    <property type="entry name" value="PWWP"/>
    <property type="match status" value="1"/>
</dbReference>
<dbReference type="KEGG" id="rcu:8268410"/>